<evidence type="ECO:0000259" key="6">
    <source>
        <dbReference type="Pfam" id="PF00890"/>
    </source>
</evidence>
<feature type="domain" description="FAD-dependent oxidoreductase 2 FAD-binding" evidence="6">
    <location>
        <begin position="41"/>
        <end position="463"/>
    </location>
</feature>
<dbReference type="Gene3D" id="3.90.700.10">
    <property type="entry name" value="Succinate dehydrogenase/fumarate reductase flavoprotein, catalytic domain"/>
    <property type="match status" value="1"/>
</dbReference>
<dbReference type="InterPro" id="IPR050315">
    <property type="entry name" value="FAD-oxidoreductase_2"/>
</dbReference>
<comment type="caution">
    <text evidence="7">The sequence shown here is derived from an EMBL/GenBank/DDBJ whole genome shotgun (WGS) entry which is preliminary data.</text>
</comment>
<dbReference type="Gene3D" id="3.50.50.60">
    <property type="entry name" value="FAD/NAD(P)-binding domain"/>
    <property type="match status" value="1"/>
</dbReference>
<evidence type="ECO:0000256" key="1">
    <source>
        <dbReference type="ARBA" id="ARBA00001974"/>
    </source>
</evidence>
<evidence type="ECO:0000256" key="5">
    <source>
        <dbReference type="RuleBase" id="RU366062"/>
    </source>
</evidence>
<evidence type="ECO:0000256" key="2">
    <source>
        <dbReference type="ARBA" id="ARBA00022630"/>
    </source>
</evidence>
<keyword evidence="3 5" id="KW-0274">FAD</keyword>
<sequence>MAGFSQAQTVSAVPDGASASAPAPAAVSGGRYAHLRETVFDVIVLGAGGAGLAAAVAAREAGAARVLVLEKAAVAGGHAMVSSGSVNAYDPEGQARMGRSDSLEAYFRDTFEGGGRAADPELVRTLVEGSESMLRWLADMGVAFDPVLFEAYNALYPRSHRTTFSRSGYVYVRALMRRAKALGVAVAFRERAERFEMRDGRARGVWTQNAEGLTTLWRAKAVVLATGGFSSSMALRQDWAPKLGSRFGTTYSVGFPDEDPATGDGIRMAVAEGAALRDMDAVMAIPFWGGRVLDYPGAEIFLSVIGRRFTDETRSWEKVLDGLLETGFPDFWVVTDAASRKGATFATKVQQGTVRSAESLDALADAMSIPRERLKAEMARYNEAARTGIDPDFGRKRFTQTIEKPPFYFGRERFDVHYTCGGVAITPLAQIKRDDGTVLPGLFAAGEVTGGVHGRFRLGGNGLTDAFVFGRIAGTNAAKFAARN</sequence>
<accession>A0ABS2DTI2</accession>
<organism evidence="7 8">
    <name type="scientific">Sutterella massiliensis</name>
    <dbReference type="NCBI Taxonomy" id="1816689"/>
    <lineage>
        <taxon>Bacteria</taxon>
        <taxon>Pseudomonadati</taxon>
        <taxon>Pseudomonadota</taxon>
        <taxon>Betaproteobacteria</taxon>
        <taxon>Burkholderiales</taxon>
        <taxon>Sutterellaceae</taxon>
        <taxon>Sutterella</taxon>
    </lineage>
</organism>
<dbReference type="NCBIfam" id="TIGR01813">
    <property type="entry name" value="flavo_cyto_c"/>
    <property type="match status" value="1"/>
</dbReference>
<evidence type="ECO:0000313" key="8">
    <source>
        <dbReference type="Proteomes" id="UP000715095"/>
    </source>
</evidence>
<gene>
    <name evidence="7" type="ORF">H6A60_05825</name>
</gene>
<keyword evidence="2 5" id="KW-0285">Flavoprotein</keyword>
<dbReference type="InterPro" id="IPR027477">
    <property type="entry name" value="Succ_DH/fumarate_Rdtase_cat_sf"/>
</dbReference>
<dbReference type="Proteomes" id="UP000715095">
    <property type="component" value="Unassembled WGS sequence"/>
</dbReference>
<dbReference type="SUPFAM" id="SSF56425">
    <property type="entry name" value="Succinate dehydrogenase/fumarate reductase flavoprotein, catalytic domain"/>
    <property type="match status" value="1"/>
</dbReference>
<keyword evidence="4 5" id="KW-0560">Oxidoreductase</keyword>
<dbReference type="EMBL" id="JACJJC010000007">
    <property type="protein sequence ID" value="MBM6704003.1"/>
    <property type="molecule type" value="Genomic_DNA"/>
</dbReference>
<dbReference type="PRINTS" id="PR00368">
    <property type="entry name" value="FADPNR"/>
</dbReference>
<comment type="similarity">
    <text evidence="5">Belongs to the FAD-dependent oxidoreductase 2 family. FRD/SDH subfamily.</text>
</comment>
<evidence type="ECO:0000313" key="7">
    <source>
        <dbReference type="EMBL" id="MBM6704003.1"/>
    </source>
</evidence>
<dbReference type="SUPFAM" id="SSF51905">
    <property type="entry name" value="FAD/NAD(P)-binding domain"/>
    <property type="match status" value="1"/>
</dbReference>
<reference evidence="7 8" key="1">
    <citation type="journal article" date="2021" name="Sci. Rep.">
        <title>The distribution of antibiotic resistance genes in chicken gut microbiota commensals.</title>
        <authorList>
            <person name="Juricova H."/>
            <person name="Matiasovicova J."/>
            <person name="Kubasova T."/>
            <person name="Cejkova D."/>
            <person name="Rychlik I."/>
        </authorList>
    </citation>
    <scope>NUCLEOTIDE SEQUENCE [LARGE SCALE GENOMIC DNA]</scope>
    <source>
        <strain evidence="7 8">An829</strain>
    </source>
</reference>
<comment type="cofactor">
    <cofactor evidence="1">
        <name>FAD</name>
        <dbReference type="ChEBI" id="CHEBI:57692"/>
    </cofactor>
</comment>
<dbReference type="InterPro" id="IPR036188">
    <property type="entry name" value="FAD/NAD-bd_sf"/>
</dbReference>
<dbReference type="PANTHER" id="PTHR43400">
    <property type="entry name" value="FUMARATE REDUCTASE"/>
    <property type="match status" value="1"/>
</dbReference>
<keyword evidence="8" id="KW-1185">Reference proteome</keyword>
<dbReference type="InterPro" id="IPR010960">
    <property type="entry name" value="Flavocytochrome_c"/>
</dbReference>
<protein>
    <submittedName>
        <fullName evidence="7">Flavocytochrome c</fullName>
    </submittedName>
</protein>
<name>A0ABS2DTI2_9BURK</name>
<dbReference type="PANTHER" id="PTHR43400:SF7">
    <property type="entry name" value="FAD-DEPENDENT OXIDOREDUCTASE 2 FAD BINDING DOMAIN-CONTAINING PROTEIN"/>
    <property type="match status" value="1"/>
</dbReference>
<dbReference type="Pfam" id="PF00890">
    <property type="entry name" value="FAD_binding_2"/>
    <property type="match status" value="1"/>
</dbReference>
<evidence type="ECO:0000256" key="3">
    <source>
        <dbReference type="ARBA" id="ARBA00022827"/>
    </source>
</evidence>
<dbReference type="InterPro" id="IPR003953">
    <property type="entry name" value="FAD-dep_OxRdtase_2_FAD-bd"/>
</dbReference>
<evidence type="ECO:0000256" key="4">
    <source>
        <dbReference type="ARBA" id="ARBA00023002"/>
    </source>
</evidence>
<proteinExistence type="inferred from homology"/>